<dbReference type="SMART" id="SM00409">
    <property type="entry name" value="IG"/>
    <property type="match status" value="3"/>
</dbReference>
<dbReference type="SUPFAM" id="SSF48726">
    <property type="entry name" value="Immunoglobulin"/>
    <property type="match status" value="3"/>
</dbReference>
<evidence type="ECO:0000313" key="5">
    <source>
        <dbReference type="Proteomes" id="UP000085678"/>
    </source>
</evidence>
<evidence type="ECO:0000313" key="7">
    <source>
        <dbReference type="RefSeq" id="XP_013420913.1"/>
    </source>
</evidence>
<dbReference type="Proteomes" id="UP000085678">
    <property type="component" value="Unplaced"/>
</dbReference>
<reference evidence="6 7" key="1">
    <citation type="submission" date="2025-04" db="UniProtKB">
        <authorList>
            <consortium name="RefSeq"/>
        </authorList>
    </citation>
    <scope>IDENTIFICATION</scope>
    <source>
        <tissue evidence="6 7">Gonads</tissue>
    </source>
</reference>
<dbReference type="SMART" id="SM00408">
    <property type="entry name" value="IGc2"/>
    <property type="match status" value="2"/>
</dbReference>
<dbReference type="GeneID" id="106181158"/>
<dbReference type="Gene3D" id="2.60.40.10">
    <property type="entry name" value="Immunoglobulins"/>
    <property type="match status" value="3"/>
</dbReference>
<dbReference type="OrthoDB" id="6288695at2759"/>
<evidence type="ECO:0000313" key="6">
    <source>
        <dbReference type="RefSeq" id="XP_013420912.1"/>
    </source>
</evidence>
<dbReference type="RefSeq" id="XP_013420913.1">
    <property type="nucleotide sequence ID" value="XM_013565459.2"/>
</dbReference>
<dbReference type="AlphaFoldDB" id="A0A1S3KEI5"/>
<keyword evidence="5" id="KW-1185">Reference proteome</keyword>
<dbReference type="InterPro" id="IPR007110">
    <property type="entry name" value="Ig-like_dom"/>
</dbReference>
<dbReference type="CDD" id="cd00098">
    <property type="entry name" value="IgC1"/>
    <property type="match status" value="1"/>
</dbReference>
<dbReference type="InterPro" id="IPR036179">
    <property type="entry name" value="Ig-like_dom_sf"/>
</dbReference>
<accession>A0A1S3KEI5</accession>
<dbReference type="KEGG" id="lak:106181158"/>
<feature type="domain" description="Ig-like" evidence="4">
    <location>
        <begin position="16"/>
        <end position="133"/>
    </location>
</feature>
<feature type="domain" description="Ig-like" evidence="4">
    <location>
        <begin position="250"/>
        <end position="328"/>
    </location>
</feature>
<dbReference type="PANTHER" id="PTHR45889:SF8">
    <property type="entry name" value="IG-LIKE DOMAIN-CONTAINING PROTEIN"/>
    <property type="match status" value="1"/>
</dbReference>
<feature type="region of interest" description="Disordered" evidence="1">
    <location>
        <begin position="402"/>
        <end position="429"/>
    </location>
</feature>
<dbReference type="InterPro" id="IPR013783">
    <property type="entry name" value="Ig-like_fold"/>
</dbReference>
<feature type="compositionally biased region" description="Low complexity" evidence="1">
    <location>
        <begin position="338"/>
        <end position="354"/>
    </location>
</feature>
<keyword evidence="3" id="KW-0732">Signal</keyword>
<protein>
    <submittedName>
        <fullName evidence="6">Cell adhesion molecule 1-like isoform X1</fullName>
    </submittedName>
    <submittedName>
        <fullName evidence="7">Cell adhesion molecule 1-like isoform X2</fullName>
    </submittedName>
</protein>
<evidence type="ECO:0000256" key="3">
    <source>
        <dbReference type="SAM" id="SignalP"/>
    </source>
</evidence>
<evidence type="ECO:0000256" key="1">
    <source>
        <dbReference type="SAM" id="MobiDB-lite"/>
    </source>
</evidence>
<dbReference type="PROSITE" id="PS50835">
    <property type="entry name" value="IG_LIKE"/>
    <property type="match status" value="3"/>
</dbReference>
<dbReference type="Pfam" id="PF07654">
    <property type="entry name" value="C1-set"/>
    <property type="match status" value="1"/>
</dbReference>
<feature type="signal peptide" evidence="3">
    <location>
        <begin position="1"/>
        <end position="19"/>
    </location>
</feature>
<organism evidence="5 6">
    <name type="scientific">Lingula anatina</name>
    <name type="common">Brachiopod</name>
    <name type="synonym">Lingula unguis</name>
    <dbReference type="NCBI Taxonomy" id="7574"/>
    <lineage>
        <taxon>Eukaryota</taxon>
        <taxon>Metazoa</taxon>
        <taxon>Spiralia</taxon>
        <taxon>Lophotrochozoa</taxon>
        <taxon>Brachiopoda</taxon>
        <taxon>Linguliformea</taxon>
        <taxon>Lingulata</taxon>
        <taxon>Lingulida</taxon>
        <taxon>Linguloidea</taxon>
        <taxon>Lingulidae</taxon>
        <taxon>Lingula</taxon>
    </lineage>
</organism>
<dbReference type="InterPro" id="IPR003597">
    <property type="entry name" value="Ig_C1-set"/>
</dbReference>
<dbReference type="InterPro" id="IPR003598">
    <property type="entry name" value="Ig_sub2"/>
</dbReference>
<sequence>MELIQIFIAVLVIFYPVNAFDVAKSGQTYIQAGSQTTLTCRWAPLAAGEDLLRVNWRQGSTVIASAILPNYTPVYADTKIKNRVTLGNLTSSSPSTSITLTGLQCPGDIAEYACDVFTTALQDSSGTAGFDVNLFDFMGNNVTITSSSSRLQAGQNASLTCTASNIGRPPGTIKWQRNSQDITTGFTQQKSINSDNCTYNGVSILSISPTSQDDGVMYKCVVDPNSAVIGDSRKEGRYTLDVQYPVRQGPRVTSSTGTFTVEQGTTFTLNCQASGNPSPNYVWTSPDNTNTTGSQLVLTLSSTGTFLYTCFATNSLTTTPLPTGVTVTVQEKTTTTTTTSTTTVTTPTAVASTTKSGTGTGEVSPAQSQLPEWAIAIIVVVCVLVILAVVIAVVIMKRRKGNKEKTLVDNKPPNNYTPEAYNGPYPAPDVLDSSQRYPDYGMDTPPRKPPINDQYDPRSRNVENLVYAELALDDTPRSRKPIQAMQLDNSVEYAEIKRV</sequence>
<proteinExistence type="predicted"/>
<evidence type="ECO:0000256" key="2">
    <source>
        <dbReference type="SAM" id="Phobius"/>
    </source>
</evidence>
<dbReference type="Pfam" id="PF15102">
    <property type="entry name" value="TMEM154"/>
    <property type="match status" value="1"/>
</dbReference>
<dbReference type="Pfam" id="PF13927">
    <property type="entry name" value="Ig_3"/>
    <property type="match status" value="1"/>
</dbReference>
<feature type="transmembrane region" description="Helical" evidence="2">
    <location>
        <begin position="373"/>
        <end position="395"/>
    </location>
</feature>
<feature type="chain" id="PRO_5014546035" evidence="3">
    <location>
        <begin position="20"/>
        <end position="499"/>
    </location>
</feature>
<feature type="region of interest" description="Disordered" evidence="1">
    <location>
        <begin position="338"/>
        <end position="365"/>
    </location>
</feature>
<dbReference type="RefSeq" id="XP_013420912.1">
    <property type="nucleotide sequence ID" value="XM_013565458.2"/>
</dbReference>
<dbReference type="PANTHER" id="PTHR45889">
    <property type="entry name" value="IG-LIKE DOMAIN-CONTAINING PROTEIN"/>
    <property type="match status" value="1"/>
</dbReference>
<dbReference type="InterPro" id="IPR003599">
    <property type="entry name" value="Ig_sub"/>
</dbReference>
<gene>
    <name evidence="6 7" type="primary">LOC106181158</name>
</gene>
<name>A0A1S3KEI5_LINAN</name>
<evidence type="ECO:0000259" key="4">
    <source>
        <dbReference type="PROSITE" id="PS50835"/>
    </source>
</evidence>
<keyword evidence="2" id="KW-0812">Transmembrane</keyword>
<feature type="domain" description="Ig-like" evidence="4">
    <location>
        <begin position="140"/>
        <end position="230"/>
    </location>
</feature>
<keyword evidence="2" id="KW-1133">Transmembrane helix</keyword>
<keyword evidence="2" id="KW-0472">Membrane</keyword>
<dbReference type="InterPro" id="IPR028064">
    <property type="entry name" value="TMEM154"/>
</dbReference>